<dbReference type="Pfam" id="PF03323">
    <property type="entry name" value="GerA"/>
    <property type="match status" value="1"/>
</dbReference>
<keyword evidence="6" id="KW-1133">Transmembrane helix</keyword>
<dbReference type="GO" id="GO:0005886">
    <property type="term" value="C:plasma membrane"/>
    <property type="evidence" value="ECO:0007669"/>
    <property type="project" value="UniProtKB-SubCell"/>
</dbReference>
<dbReference type="Proteomes" id="UP000295788">
    <property type="component" value="Unassembled WGS sequence"/>
</dbReference>
<sequence>MSIRSWFQKLYRRNKQHLQIEEKSPITPISTNLEETISQIMNLLGNSPDVIVRRFTLGKEKKIPAALLFTDGLVSNSMISNFFKSLLTEYPTDRSSLSPFNIVKDQLLNIGEVKESQDQKKIINDLLRGSSVILIDGEKRAILASTKGWETRGVTEPENQVVLRGPREGFTENIRTNTALIRRKIPSSKLRLEQMRIGTLTETTVGIMYIEGNANPKIVEEVRNRLSKIKIDSVLESGYLEEFIQDAKWSLFPTIFNTERPDIAAAELLEGKIVILVDGTPFVLVVPATIVRFFDAADDYYIRAPMASLLRLLRIATFMLSMILPSLYVAVTTFHQELLPTTLLISIAAQREGIPFPAFVEALMMELTFEVLREAGIRMPRAVGQAVSIVGALVLGTAAVEAGIISAAMVIIVSMTAIAGFTAPSVDLAIAARIIRFGLLVLSASFGLFGIFFCLMMIAIHLVGLRSFGIPYLNGLAPFNLSDQKDILMRIPWFMMLSRPRLFSQANEVREKPTIPHPPKSRRRNKQEGDPS</sequence>
<reference evidence="7 8" key="1">
    <citation type="submission" date="2019-03" db="EMBL/GenBank/DDBJ databases">
        <title>Genomic Encyclopedia of Type Strains, Phase IV (KMG-IV): sequencing the most valuable type-strain genomes for metagenomic binning, comparative biology and taxonomic classification.</title>
        <authorList>
            <person name="Goeker M."/>
        </authorList>
    </citation>
    <scope>NUCLEOTIDE SEQUENCE [LARGE SCALE GENOMIC DNA]</scope>
    <source>
        <strain evidence="7 8">DSM 23802</strain>
    </source>
</reference>
<comment type="similarity">
    <text evidence="2 4">Belongs to the GerABKA family.</text>
</comment>
<dbReference type="PANTHER" id="PTHR22550:SF5">
    <property type="entry name" value="LEUCINE ZIPPER PROTEIN 4"/>
    <property type="match status" value="1"/>
</dbReference>
<dbReference type="AlphaFoldDB" id="A0A4V2UT07"/>
<evidence type="ECO:0000256" key="2">
    <source>
        <dbReference type="ARBA" id="ARBA00005278"/>
    </source>
</evidence>
<feature type="transmembrane region" description="Helical" evidence="6">
    <location>
        <begin position="312"/>
        <end position="334"/>
    </location>
</feature>
<dbReference type="GO" id="GO:0009847">
    <property type="term" value="P:spore germination"/>
    <property type="evidence" value="ECO:0007669"/>
    <property type="project" value="UniProtKB-UniRule"/>
</dbReference>
<keyword evidence="3 4" id="KW-0472">Membrane</keyword>
<evidence type="ECO:0000256" key="6">
    <source>
        <dbReference type="SAM" id="Phobius"/>
    </source>
</evidence>
<keyword evidence="6" id="KW-0812">Transmembrane</keyword>
<evidence type="ECO:0000313" key="8">
    <source>
        <dbReference type="Proteomes" id="UP000295788"/>
    </source>
</evidence>
<comment type="caution">
    <text evidence="7">The sequence shown here is derived from an EMBL/GenBank/DDBJ whole genome shotgun (WGS) entry which is preliminary data.</text>
</comment>
<name>A0A4V2UT07_9BACI</name>
<dbReference type="PIRSF" id="PIRSF005690">
    <property type="entry name" value="GerBA"/>
    <property type="match status" value="1"/>
</dbReference>
<evidence type="ECO:0000256" key="1">
    <source>
        <dbReference type="ARBA" id="ARBA00004141"/>
    </source>
</evidence>
<evidence type="ECO:0000256" key="4">
    <source>
        <dbReference type="PIRNR" id="PIRNR005690"/>
    </source>
</evidence>
<evidence type="ECO:0000313" key="7">
    <source>
        <dbReference type="EMBL" id="TCS83601.1"/>
    </source>
</evidence>
<evidence type="ECO:0000256" key="3">
    <source>
        <dbReference type="ARBA" id="ARBA00023136"/>
    </source>
</evidence>
<accession>A0A4V2UT07</accession>
<protein>
    <submittedName>
        <fullName evidence="7">Spore germination protein KA</fullName>
    </submittedName>
</protein>
<dbReference type="OrthoDB" id="9772630at2"/>
<evidence type="ECO:0000256" key="5">
    <source>
        <dbReference type="SAM" id="MobiDB-lite"/>
    </source>
</evidence>
<gene>
    <name evidence="7" type="ORF">EDD72_104156</name>
</gene>
<organism evidence="7 8">
    <name type="scientific">Tepidibacillus fermentans</name>
    <dbReference type="NCBI Taxonomy" id="1281767"/>
    <lineage>
        <taxon>Bacteria</taxon>
        <taxon>Bacillati</taxon>
        <taxon>Bacillota</taxon>
        <taxon>Bacilli</taxon>
        <taxon>Bacillales</taxon>
        <taxon>Bacillaceae</taxon>
        <taxon>Tepidibacillus</taxon>
    </lineage>
</organism>
<keyword evidence="8" id="KW-1185">Reference proteome</keyword>
<dbReference type="EMBL" id="SMAB01000004">
    <property type="protein sequence ID" value="TCS83601.1"/>
    <property type="molecule type" value="Genomic_DNA"/>
</dbReference>
<dbReference type="PANTHER" id="PTHR22550">
    <property type="entry name" value="SPORE GERMINATION PROTEIN"/>
    <property type="match status" value="1"/>
</dbReference>
<feature type="region of interest" description="Disordered" evidence="5">
    <location>
        <begin position="508"/>
        <end position="532"/>
    </location>
</feature>
<dbReference type="RefSeq" id="WP_132767567.1">
    <property type="nucleotide sequence ID" value="NZ_SMAB01000004.1"/>
</dbReference>
<proteinExistence type="inferred from homology"/>
<dbReference type="InterPro" id="IPR050768">
    <property type="entry name" value="UPF0353/GerABKA_families"/>
</dbReference>
<dbReference type="InterPro" id="IPR004995">
    <property type="entry name" value="Spore_Ger"/>
</dbReference>
<comment type="subcellular location">
    <subcellularLocation>
        <location evidence="4">Cell membrane</location>
    </subcellularLocation>
    <subcellularLocation>
        <location evidence="1">Membrane</location>
        <topology evidence="1">Multi-pass membrane protein</topology>
    </subcellularLocation>
</comment>
<feature type="transmembrane region" description="Helical" evidence="6">
    <location>
        <begin position="393"/>
        <end position="422"/>
    </location>
</feature>
<feature type="transmembrane region" description="Helical" evidence="6">
    <location>
        <begin position="434"/>
        <end position="463"/>
    </location>
</feature>